<dbReference type="Proteomes" id="UP000645217">
    <property type="component" value="Unassembled WGS sequence"/>
</dbReference>
<comment type="caution">
    <text evidence="2">The sequence shown here is derived from an EMBL/GenBank/DDBJ whole genome shotgun (WGS) entry which is preliminary data.</text>
</comment>
<dbReference type="CDD" id="cd00130">
    <property type="entry name" value="PAS"/>
    <property type="match status" value="1"/>
</dbReference>
<dbReference type="AlphaFoldDB" id="A0A917VF96"/>
<dbReference type="SUPFAM" id="SSF55785">
    <property type="entry name" value="PYP-like sensor domain (PAS domain)"/>
    <property type="match status" value="1"/>
</dbReference>
<accession>A0A917VF96</accession>
<gene>
    <name evidence="2" type="ORF">GCM10007964_13170</name>
</gene>
<organism evidence="2 3">
    <name type="scientific">Sphaerisporangium melleum</name>
    <dbReference type="NCBI Taxonomy" id="321316"/>
    <lineage>
        <taxon>Bacteria</taxon>
        <taxon>Bacillati</taxon>
        <taxon>Actinomycetota</taxon>
        <taxon>Actinomycetes</taxon>
        <taxon>Streptosporangiales</taxon>
        <taxon>Streptosporangiaceae</taxon>
        <taxon>Sphaerisporangium</taxon>
    </lineage>
</organism>
<feature type="domain" description="MEKHLA" evidence="1">
    <location>
        <begin position="7"/>
        <end position="140"/>
    </location>
</feature>
<dbReference type="Gene3D" id="3.30.450.20">
    <property type="entry name" value="PAS domain"/>
    <property type="match status" value="1"/>
</dbReference>
<evidence type="ECO:0000313" key="3">
    <source>
        <dbReference type="Proteomes" id="UP000645217"/>
    </source>
</evidence>
<name>A0A917VF96_9ACTN</name>
<reference evidence="2" key="1">
    <citation type="journal article" date="2014" name="Int. J. Syst. Evol. Microbiol.">
        <title>Complete genome sequence of Corynebacterium casei LMG S-19264T (=DSM 44701T), isolated from a smear-ripened cheese.</title>
        <authorList>
            <consortium name="US DOE Joint Genome Institute (JGI-PGF)"/>
            <person name="Walter F."/>
            <person name="Albersmeier A."/>
            <person name="Kalinowski J."/>
            <person name="Ruckert C."/>
        </authorList>
    </citation>
    <scope>NUCLEOTIDE SEQUENCE</scope>
    <source>
        <strain evidence="2">JCM 13064</strain>
    </source>
</reference>
<dbReference type="InterPro" id="IPR000014">
    <property type="entry name" value="PAS"/>
</dbReference>
<sequence>MFVNHYFFDLLAGSHQSLVGTPLAGPEATARWLYEEAPFGVLAHDAGDDPRFTYANLTAQRCFEYDWTEFVGMPSRLSAEPDRREDRQWLLDAVHRDGFATGYRGQRIAKSGRRFWIENVTMWNLVEDGVLVGQAASFQSCRDA</sequence>
<evidence type="ECO:0000259" key="1">
    <source>
        <dbReference type="Pfam" id="PF08670"/>
    </source>
</evidence>
<dbReference type="InterPro" id="IPR035965">
    <property type="entry name" value="PAS-like_dom_sf"/>
</dbReference>
<reference evidence="2" key="2">
    <citation type="submission" date="2020-09" db="EMBL/GenBank/DDBJ databases">
        <authorList>
            <person name="Sun Q."/>
            <person name="Ohkuma M."/>
        </authorList>
    </citation>
    <scope>NUCLEOTIDE SEQUENCE</scope>
    <source>
        <strain evidence="2">JCM 13064</strain>
    </source>
</reference>
<evidence type="ECO:0000313" key="2">
    <source>
        <dbReference type="EMBL" id="GGK71693.1"/>
    </source>
</evidence>
<dbReference type="EMBL" id="BMNT01000005">
    <property type="protein sequence ID" value="GGK71693.1"/>
    <property type="molecule type" value="Genomic_DNA"/>
</dbReference>
<keyword evidence="3" id="KW-1185">Reference proteome</keyword>
<dbReference type="Pfam" id="PF08670">
    <property type="entry name" value="MEKHLA"/>
    <property type="match status" value="1"/>
</dbReference>
<proteinExistence type="predicted"/>
<dbReference type="InterPro" id="IPR013978">
    <property type="entry name" value="MEKHLA"/>
</dbReference>
<protein>
    <submittedName>
        <fullName evidence="2">MEKHLA domain-containing protein</fullName>
    </submittedName>
</protein>